<feature type="domain" description="HMG box" evidence="5">
    <location>
        <begin position="72"/>
        <end position="147"/>
    </location>
</feature>
<evidence type="ECO:0000256" key="1">
    <source>
        <dbReference type="ARBA" id="ARBA00023125"/>
    </source>
</evidence>
<sequence>MSPPRIFGWIPSRSEGDVVDVPPHLASGQFTYKLEHNTPPLPSATLPPSVGILTPAKGSPSAGIPASAPHKVPRPPNSFIIFRTEYARLHRNRNSRARRESIKDLTRSLSGKAADAWRSLSPKQRQHYQHLAELAKEKHALEFPDYQYRPRRREGPARPTISAPKTARTPLSLTISTARHPSSPLGADSFGVDPNALSPVEEPPPSPEAERISVCVKSCTAKANRRRSSSVPVTNGEHLYFSALCALEPGCKRSERPSERWERPAETKRRSRSVTQEWATLLPSYQIPEPIFFDPRSPQNADFSSSALYPLSFRPLSPKRYLNPAALFTSPQHMSPLAAIASSLAGWNGAQTPGPSTSPSLPIPPRAPQPVRLNPPSWLGNPDVLLGDEPPAVPESDPISAGSPPLLDSEPLPGDFSWALEPPLDYHFDVSDEKDASDSEPLPDDFSWALEPPLDYLFDVSDGKDASDLEDYARAEALREYEFGLQERVYNVGPADAGLFGLDTAAELQF</sequence>
<dbReference type="PANTHER" id="PTHR45789">
    <property type="entry name" value="FI18025P1"/>
    <property type="match status" value="1"/>
</dbReference>
<name>A0AAD7DZS9_9AGAR</name>
<evidence type="ECO:0000313" key="6">
    <source>
        <dbReference type="EMBL" id="KAJ7701657.1"/>
    </source>
</evidence>
<evidence type="ECO:0000256" key="4">
    <source>
        <dbReference type="SAM" id="MobiDB-lite"/>
    </source>
</evidence>
<dbReference type="CDD" id="cd01389">
    <property type="entry name" value="HMG-box_ROX1-like"/>
    <property type="match status" value="1"/>
</dbReference>
<proteinExistence type="predicted"/>
<feature type="DNA-binding region" description="HMG box" evidence="3">
    <location>
        <begin position="72"/>
        <end position="147"/>
    </location>
</feature>
<comment type="caution">
    <text evidence="6">The sequence shown here is derived from an EMBL/GenBank/DDBJ whole genome shotgun (WGS) entry which is preliminary data.</text>
</comment>
<accession>A0AAD7DZS9</accession>
<evidence type="ECO:0000259" key="5">
    <source>
        <dbReference type="PROSITE" id="PS50118"/>
    </source>
</evidence>
<feature type="region of interest" description="Disordered" evidence="4">
    <location>
        <begin position="348"/>
        <end position="414"/>
    </location>
</feature>
<dbReference type="GO" id="GO:0000981">
    <property type="term" value="F:DNA-binding transcription factor activity, RNA polymerase II-specific"/>
    <property type="evidence" value="ECO:0007669"/>
    <property type="project" value="TreeGrafter"/>
</dbReference>
<dbReference type="Proteomes" id="UP001215598">
    <property type="component" value="Unassembled WGS sequence"/>
</dbReference>
<gene>
    <name evidence="6" type="ORF">B0H16DRAFT_753561</name>
</gene>
<dbReference type="GO" id="GO:0000978">
    <property type="term" value="F:RNA polymerase II cis-regulatory region sequence-specific DNA binding"/>
    <property type="evidence" value="ECO:0007669"/>
    <property type="project" value="TreeGrafter"/>
</dbReference>
<feature type="region of interest" description="Disordered" evidence="4">
    <location>
        <begin position="150"/>
        <end position="211"/>
    </location>
</feature>
<dbReference type="PANTHER" id="PTHR45789:SF2">
    <property type="entry name" value="FI18025P1"/>
    <property type="match status" value="1"/>
</dbReference>
<protein>
    <recommendedName>
        <fullName evidence="5">HMG box domain-containing protein</fullName>
    </recommendedName>
</protein>
<keyword evidence="7" id="KW-1185">Reference proteome</keyword>
<organism evidence="6 7">
    <name type="scientific">Mycena metata</name>
    <dbReference type="NCBI Taxonomy" id="1033252"/>
    <lineage>
        <taxon>Eukaryota</taxon>
        <taxon>Fungi</taxon>
        <taxon>Dikarya</taxon>
        <taxon>Basidiomycota</taxon>
        <taxon>Agaricomycotina</taxon>
        <taxon>Agaricomycetes</taxon>
        <taxon>Agaricomycetidae</taxon>
        <taxon>Agaricales</taxon>
        <taxon>Marasmiineae</taxon>
        <taxon>Mycenaceae</taxon>
        <taxon>Mycena</taxon>
    </lineage>
</organism>
<feature type="region of interest" description="Disordered" evidence="4">
    <location>
        <begin position="253"/>
        <end position="272"/>
    </location>
</feature>
<dbReference type="SMART" id="SM00398">
    <property type="entry name" value="HMG"/>
    <property type="match status" value="1"/>
</dbReference>
<dbReference type="GO" id="GO:0005634">
    <property type="term" value="C:nucleus"/>
    <property type="evidence" value="ECO:0007669"/>
    <property type="project" value="UniProtKB-UniRule"/>
</dbReference>
<dbReference type="Pfam" id="PF00505">
    <property type="entry name" value="HMG_box"/>
    <property type="match status" value="1"/>
</dbReference>
<keyword evidence="2 3" id="KW-0539">Nucleus</keyword>
<dbReference type="InterPro" id="IPR036910">
    <property type="entry name" value="HMG_box_dom_sf"/>
</dbReference>
<dbReference type="PROSITE" id="PS50118">
    <property type="entry name" value="HMG_BOX_2"/>
    <property type="match status" value="1"/>
</dbReference>
<evidence type="ECO:0000256" key="3">
    <source>
        <dbReference type="PROSITE-ProRule" id="PRU00267"/>
    </source>
</evidence>
<feature type="compositionally biased region" description="Polar residues" evidence="4">
    <location>
        <begin position="349"/>
        <end position="360"/>
    </location>
</feature>
<evidence type="ECO:0000256" key="2">
    <source>
        <dbReference type="ARBA" id="ARBA00023242"/>
    </source>
</evidence>
<keyword evidence="1 3" id="KW-0238">DNA-binding</keyword>
<evidence type="ECO:0000313" key="7">
    <source>
        <dbReference type="Proteomes" id="UP001215598"/>
    </source>
</evidence>
<dbReference type="AlphaFoldDB" id="A0AAD7DZS9"/>
<dbReference type="SUPFAM" id="SSF47095">
    <property type="entry name" value="HMG-box"/>
    <property type="match status" value="1"/>
</dbReference>
<dbReference type="InterPro" id="IPR009071">
    <property type="entry name" value="HMG_box_dom"/>
</dbReference>
<feature type="compositionally biased region" description="Basic and acidic residues" evidence="4">
    <location>
        <begin position="253"/>
        <end position="268"/>
    </location>
</feature>
<dbReference type="EMBL" id="JARKIB010000528">
    <property type="protein sequence ID" value="KAJ7701657.1"/>
    <property type="molecule type" value="Genomic_DNA"/>
</dbReference>
<dbReference type="Gene3D" id="1.10.30.10">
    <property type="entry name" value="High mobility group box domain"/>
    <property type="match status" value="1"/>
</dbReference>
<dbReference type="InterPro" id="IPR051356">
    <property type="entry name" value="SOX/SOX-like_TF"/>
</dbReference>
<reference evidence="6" key="1">
    <citation type="submission" date="2023-03" db="EMBL/GenBank/DDBJ databases">
        <title>Massive genome expansion in bonnet fungi (Mycena s.s.) driven by repeated elements and novel gene families across ecological guilds.</title>
        <authorList>
            <consortium name="Lawrence Berkeley National Laboratory"/>
            <person name="Harder C.B."/>
            <person name="Miyauchi S."/>
            <person name="Viragh M."/>
            <person name="Kuo A."/>
            <person name="Thoen E."/>
            <person name="Andreopoulos B."/>
            <person name="Lu D."/>
            <person name="Skrede I."/>
            <person name="Drula E."/>
            <person name="Henrissat B."/>
            <person name="Morin E."/>
            <person name="Kohler A."/>
            <person name="Barry K."/>
            <person name="LaButti K."/>
            <person name="Morin E."/>
            <person name="Salamov A."/>
            <person name="Lipzen A."/>
            <person name="Mereny Z."/>
            <person name="Hegedus B."/>
            <person name="Baldrian P."/>
            <person name="Stursova M."/>
            <person name="Weitz H."/>
            <person name="Taylor A."/>
            <person name="Grigoriev I.V."/>
            <person name="Nagy L.G."/>
            <person name="Martin F."/>
            <person name="Kauserud H."/>
        </authorList>
    </citation>
    <scope>NUCLEOTIDE SEQUENCE</scope>
    <source>
        <strain evidence="6">CBHHK182m</strain>
    </source>
</reference>
<feature type="compositionally biased region" description="Polar residues" evidence="4">
    <location>
        <begin position="169"/>
        <end position="180"/>
    </location>
</feature>